<evidence type="ECO:0000259" key="10">
    <source>
        <dbReference type="PROSITE" id="PS51462"/>
    </source>
</evidence>
<dbReference type="InterPro" id="IPR015376">
    <property type="entry name" value="Znr_NADH_PPase"/>
</dbReference>
<evidence type="ECO:0000256" key="8">
    <source>
        <dbReference type="ARBA" id="ARBA00023027"/>
    </source>
</evidence>
<evidence type="ECO:0000256" key="7">
    <source>
        <dbReference type="ARBA" id="ARBA00022842"/>
    </source>
</evidence>
<dbReference type="InterPro" id="IPR050241">
    <property type="entry name" value="NAD-cap_RNA_hydrolase_NudC"/>
</dbReference>
<dbReference type="Gene3D" id="3.90.79.10">
    <property type="entry name" value="Nucleoside Triphosphate Pyrophosphohydrolase"/>
    <property type="match status" value="1"/>
</dbReference>
<dbReference type="PANTHER" id="PTHR42904:SF6">
    <property type="entry name" value="NAD-CAPPED RNA HYDROLASE NUDT12"/>
    <property type="match status" value="1"/>
</dbReference>
<keyword evidence="6 11" id="KW-0378">Hydrolase</keyword>
<feature type="domain" description="Nudix hydrolase" evidence="10">
    <location>
        <begin position="152"/>
        <end position="279"/>
    </location>
</feature>
<evidence type="ECO:0000256" key="6">
    <source>
        <dbReference type="ARBA" id="ARBA00022801"/>
    </source>
</evidence>
<dbReference type="RefSeq" id="WP_136933834.1">
    <property type="nucleotide sequence ID" value="NZ_SSMQ01000054.1"/>
</dbReference>
<sequence>MIKIPRFRVDPALQGAPALGLWFAYRGDDLLVRLMEGDTRAPPFPHDVPLLEGLEALGLAPVRVQPLGWLDAVPCRSAELPPDAPVPPGFAYVSLRRLHGRIDPDVEAAAGTAYQVQYWDRTHQFCGICGAPLDLEIGRRSKRCTRCAHQHFPHVTPAIIVLVEDGPRILMTRQPRFPPGMYGLVAGFVEPGETFEACAQRETREETGIEIDDIRYFGSQPWPFPHQIMVGFFARRAGGELVVDHDELEEAAWFDRNALPKLPPPLSIARKLIDEWLAQRA</sequence>
<proteinExistence type="inferred from homology"/>
<organism evidence="11 12">
    <name type="scientific">Polyangium fumosum</name>
    <dbReference type="NCBI Taxonomy" id="889272"/>
    <lineage>
        <taxon>Bacteria</taxon>
        <taxon>Pseudomonadati</taxon>
        <taxon>Myxococcota</taxon>
        <taxon>Polyangia</taxon>
        <taxon>Polyangiales</taxon>
        <taxon>Polyangiaceae</taxon>
        <taxon>Polyangium</taxon>
    </lineage>
</organism>
<evidence type="ECO:0000256" key="1">
    <source>
        <dbReference type="ARBA" id="ARBA00001946"/>
    </source>
</evidence>
<dbReference type="InterPro" id="IPR000086">
    <property type="entry name" value="NUDIX_hydrolase_dom"/>
</dbReference>
<dbReference type="PROSITE" id="PS51462">
    <property type="entry name" value="NUDIX"/>
    <property type="match status" value="1"/>
</dbReference>
<evidence type="ECO:0000256" key="9">
    <source>
        <dbReference type="ARBA" id="ARBA00023679"/>
    </source>
</evidence>
<dbReference type="InterPro" id="IPR020084">
    <property type="entry name" value="NUDIX_hydrolase_CS"/>
</dbReference>
<keyword evidence="5" id="KW-0479">Metal-binding</keyword>
<dbReference type="GO" id="GO:0006742">
    <property type="term" value="P:NADP+ catabolic process"/>
    <property type="evidence" value="ECO:0007669"/>
    <property type="project" value="TreeGrafter"/>
</dbReference>
<evidence type="ECO:0000256" key="4">
    <source>
        <dbReference type="ARBA" id="ARBA00012381"/>
    </source>
</evidence>
<keyword evidence="8" id="KW-0520">NAD</keyword>
<dbReference type="PANTHER" id="PTHR42904">
    <property type="entry name" value="NUDIX HYDROLASE, NUDC SUBFAMILY"/>
    <property type="match status" value="1"/>
</dbReference>
<evidence type="ECO:0000256" key="5">
    <source>
        <dbReference type="ARBA" id="ARBA00022723"/>
    </source>
</evidence>
<dbReference type="Gene3D" id="3.90.79.20">
    <property type="match status" value="1"/>
</dbReference>
<dbReference type="GO" id="GO:0019677">
    <property type="term" value="P:NAD+ catabolic process"/>
    <property type="evidence" value="ECO:0007669"/>
    <property type="project" value="TreeGrafter"/>
</dbReference>
<dbReference type="GO" id="GO:0046872">
    <property type="term" value="F:metal ion binding"/>
    <property type="evidence" value="ECO:0007669"/>
    <property type="project" value="UniProtKB-KW"/>
</dbReference>
<dbReference type="CDD" id="cd03429">
    <property type="entry name" value="NUDIX_NADH_pyrophosphatase_Nudt13"/>
    <property type="match status" value="1"/>
</dbReference>
<dbReference type="GO" id="GO:0005829">
    <property type="term" value="C:cytosol"/>
    <property type="evidence" value="ECO:0007669"/>
    <property type="project" value="TreeGrafter"/>
</dbReference>
<dbReference type="GO" id="GO:0110153">
    <property type="term" value="F:RNA NAD-cap (NMN-forming) hydrolase activity"/>
    <property type="evidence" value="ECO:0007669"/>
    <property type="project" value="RHEA"/>
</dbReference>
<comment type="caution">
    <text evidence="11">The sequence shown here is derived from an EMBL/GenBank/DDBJ whole genome shotgun (WGS) entry which is preliminary data.</text>
</comment>
<keyword evidence="12" id="KW-1185">Reference proteome</keyword>
<reference evidence="11 12" key="1">
    <citation type="submission" date="2019-04" db="EMBL/GenBank/DDBJ databases">
        <authorList>
            <person name="Li Y."/>
            <person name="Wang J."/>
        </authorList>
    </citation>
    <scope>NUCLEOTIDE SEQUENCE [LARGE SCALE GENOMIC DNA]</scope>
    <source>
        <strain evidence="11 12">DSM 14668</strain>
    </source>
</reference>
<dbReference type="Proteomes" id="UP000309215">
    <property type="component" value="Unassembled WGS sequence"/>
</dbReference>
<dbReference type="AlphaFoldDB" id="A0A4V5PM91"/>
<dbReference type="GO" id="GO:0035529">
    <property type="term" value="F:NADH pyrophosphatase activity"/>
    <property type="evidence" value="ECO:0007669"/>
    <property type="project" value="TreeGrafter"/>
</dbReference>
<dbReference type="InterPro" id="IPR015797">
    <property type="entry name" value="NUDIX_hydrolase-like_dom_sf"/>
</dbReference>
<dbReference type="Pfam" id="PF09297">
    <property type="entry name" value="Zn_ribbon_NUD"/>
    <property type="match status" value="1"/>
</dbReference>
<dbReference type="Pfam" id="PF00293">
    <property type="entry name" value="NUDIX"/>
    <property type="match status" value="1"/>
</dbReference>
<keyword evidence="7" id="KW-0460">Magnesium</keyword>
<dbReference type="SUPFAM" id="SSF55811">
    <property type="entry name" value="Nudix"/>
    <property type="match status" value="2"/>
</dbReference>
<protein>
    <recommendedName>
        <fullName evidence="4">NAD(+) diphosphatase</fullName>
        <ecNumber evidence="4">3.6.1.22</ecNumber>
    </recommendedName>
</protein>
<comment type="cofactor">
    <cofactor evidence="2">
        <name>Zn(2+)</name>
        <dbReference type="ChEBI" id="CHEBI:29105"/>
    </cofactor>
</comment>
<dbReference type="PROSITE" id="PS00893">
    <property type="entry name" value="NUDIX_BOX"/>
    <property type="match status" value="1"/>
</dbReference>
<name>A0A4V5PM91_9BACT</name>
<dbReference type="EC" id="3.6.1.22" evidence="4"/>
<evidence type="ECO:0000313" key="11">
    <source>
        <dbReference type="EMBL" id="TKC99704.1"/>
    </source>
</evidence>
<dbReference type="InterPro" id="IPR049734">
    <property type="entry name" value="NudC-like_C"/>
</dbReference>
<comment type="similarity">
    <text evidence="3">Belongs to the Nudix hydrolase family. NudC subfamily.</text>
</comment>
<dbReference type="EMBL" id="SSMQ01000054">
    <property type="protein sequence ID" value="TKC99704.1"/>
    <property type="molecule type" value="Genomic_DNA"/>
</dbReference>
<accession>A0A4V5PM91</accession>
<evidence type="ECO:0000256" key="3">
    <source>
        <dbReference type="ARBA" id="ARBA00009595"/>
    </source>
</evidence>
<dbReference type="Pfam" id="PF09296">
    <property type="entry name" value="NUDIX-like"/>
    <property type="match status" value="1"/>
</dbReference>
<dbReference type="InterPro" id="IPR015375">
    <property type="entry name" value="NADH_PPase-like_N"/>
</dbReference>
<dbReference type="OrthoDB" id="9791656at2"/>
<comment type="cofactor">
    <cofactor evidence="1">
        <name>Mg(2+)</name>
        <dbReference type="ChEBI" id="CHEBI:18420"/>
    </cofactor>
</comment>
<evidence type="ECO:0000256" key="2">
    <source>
        <dbReference type="ARBA" id="ARBA00001947"/>
    </source>
</evidence>
<dbReference type="NCBIfam" id="NF001299">
    <property type="entry name" value="PRK00241.1"/>
    <property type="match status" value="1"/>
</dbReference>
<evidence type="ECO:0000313" key="12">
    <source>
        <dbReference type="Proteomes" id="UP000309215"/>
    </source>
</evidence>
<comment type="catalytic activity">
    <reaction evidence="9">
        <text>a 5'-end NAD(+)-phospho-ribonucleoside in mRNA + H2O = a 5'-end phospho-adenosine-phospho-ribonucleoside in mRNA + beta-nicotinamide D-ribonucleotide + 2 H(+)</text>
        <dbReference type="Rhea" id="RHEA:60876"/>
        <dbReference type="Rhea" id="RHEA-COMP:15698"/>
        <dbReference type="Rhea" id="RHEA-COMP:15719"/>
        <dbReference type="ChEBI" id="CHEBI:14649"/>
        <dbReference type="ChEBI" id="CHEBI:15377"/>
        <dbReference type="ChEBI" id="CHEBI:15378"/>
        <dbReference type="ChEBI" id="CHEBI:144029"/>
        <dbReference type="ChEBI" id="CHEBI:144051"/>
    </reaction>
    <physiologicalReaction direction="left-to-right" evidence="9">
        <dbReference type="Rhea" id="RHEA:60877"/>
    </physiologicalReaction>
</comment>
<gene>
    <name evidence="11" type="primary">nudC</name>
    <name evidence="11" type="ORF">E8A74_37120</name>
</gene>